<dbReference type="InterPro" id="IPR019649">
    <property type="entry name" value="DUF2512"/>
</dbReference>
<dbReference type="AlphaFoldDB" id="A0AAW7ZA68"/>
<evidence type="ECO:0000256" key="1">
    <source>
        <dbReference type="SAM" id="Phobius"/>
    </source>
</evidence>
<feature type="transmembrane region" description="Helical" evidence="1">
    <location>
        <begin position="7"/>
        <end position="25"/>
    </location>
</feature>
<dbReference type="RefSeq" id="WP_304541577.1">
    <property type="nucleotide sequence ID" value="NZ_JARPTC010000005.1"/>
</dbReference>
<keyword evidence="1" id="KW-0812">Transmembrane</keyword>
<dbReference type="Proteomes" id="UP001172911">
    <property type="component" value="Unassembled WGS sequence"/>
</dbReference>
<feature type="transmembrane region" description="Helical" evidence="1">
    <location>
        <begin position="87"/>
        <end position="105"/>
    </location>
</feature>
<comment type="caution">
    <text evidence="2">The sequence shown here is derived from an EMBL/GenBank/DDBJ whole genome shotgun (WGS) entry which is preliminary data.</text>
</comment>
<feature type="transmembrane region" description="Helical" evidence="1">
    <location>
        <begin position="31"/>
        <end position="49"/>
    </location>
</feature>
<sequence>MDKTTTAVGIKLFIYFFVTWVAISIVATNNWAWALLIAPLATSINYLLGDHFFLPNYGNNLASIADGLMAVVLLFFLGLMIGDLRPTATSLVLFGIVIAIVEYFFHPYLIRIGLVNPREEARKN</sequence>
<evidence type="ECO:0000313" key="3">
    <source>
        <dbReference type="Proteomes" id="UP001172911"/>
    </source>
</evidence>
<keyword evidence="1" id="KW-0472">Membrane</keyword>
<keyword evidence="3" id="KW-1185">Reference proteome</keyword>
<feature type="transmembrane region" description="Helical" evidence="1">
    <location>
        <begin position="61"/>
        <end position="81"/>
    </location>
</feature>
<evidence type="ECO:0000313" key="2">
    <source>
        <dbReference type="EMBL" id="MDO7786529.1"/>
    </source>
</evidence>
<organism evidence="2 3">
    <name type="scientific">Desulforamulus aquiferis</name>
    <dbReference type="NCBI Taxonomy" id="1397668"/>
    <lineage>
        <taxon>Bacteria</taxon>
        <taxon>Bacillati</taxon>
        <taxon>Bacillota</taxon>
        <taxon>Clostridia</taxon>
        <taxon>Eubacteriales</taxon>
        <taxon>Peptococcaceae</taxon>
        <taxon>Desulforamulus</taxon>
    </lineage>
</organism>
<protein>
    <submittedName>
        <fullName evidence="2">DUF2512 family protein</fullName>
    </submittedName>
</protein>
<reference evidence="2" key="1">
    <citation type="journal article" date="2023" name="J. Hazard. Mater.">
        <title>Anaerobic biodegradation of pyrene and benzo[a]pyrene by a new sulfate-reducing Desulforamulus aquiferis strain DSA.</title>
        <authorList>
            <person name="Zhang Z."/>
            <person name="Sun J."/>
            <person name="Gong X."/>
            <person name="Wang C."/>
            <person name="Wang H."/>
        </authorList>
    </citation>
    <scope>NUCLEOTIDE SEQUENCE</scope>
    <source>
        <strain evidence="2">DSA</strain>
    </source>
</reference>
<accession>A0AAW7ZA68</accession>
<dbReference type="Pfam" id="PF10710">
    <property type="entry name" value="DUF2512"/>
    <property type="match status" value="1"/>
</dbReference>
<proteinExistence type="predicted"/>
<gene>
    <name evidence="2" type="ORF">P6N53_04750</name>
</gene>
<dbReference type="EMBL" id="JARPTC010000005">
    <property type="protein sequence ID" value="MDO7786529.1"/>
    <property type="molecule type" value="Genomic_DNA"/>
</dbReference>
<name>A0AAW7ZA68_9FIRM</name>
<keyword evidence="1" id="KW-1133">Transmembrane helix</keyword>
<reference evidence="2" key="2">
    <citation type="submission" date="2023-03" db="EMBL/GenBank/DDBJ databases">
        <authorList>
            <person name="Zhang Z."/>
        </authorList>
    </citation>
    <scope>NUCLEOTIDE SEQUENCE</scope>
    <source>
        <strain evidence="2">DSA</strain>
    </source>
</reference>